<proteinExistence type="predicted"/>
<dbReference type="Proteomes" id="UP000037510">
    <property type="component" value="Unassembled WGS sequence"/>
</dbReference>
<evidence type="ECO:0000313" key="2">
    <source>
        <dbReference type="EMBL" id="KOB71249.1"/>
    </source>
</evidence>
<evidence type="ECO:0000313" key="3">
    <source>
        <dbReference type="Proteomes" id="UP000037510"/>
    </source>
</evidence>
<accession>A0A0L7L7C8</accession>
<feature type="compositionally biased region" description="Polar residues" evidence="1">
    <location>
        <begin position="9"/>
        <end position="24"/>
    </location>
</feature>
<feature type="compositionally biased region" description="Basic and acidic residues" evidence="1">
    <location>
        <begin position="292"/>
        <end position="301"/>
    </location>
</feature>
<sequence>MFHSPPAQKRTQANSASPTRSPIRTRSVARAQQVQPAAPTEQELNSRHSHKSKSSHTSHMSVERRKLELKLAQKKAAIERDYKLQLAELELAESIADLDEEARSHRTVDSSEKVTNWIDYSIDANAQPPDDDNGLQQNETVVMNPPAPTEIQQLASALKEALKLKKTAALPAAYHTDLVAFAIKIKNYVTAVQALKQEDFLRSPELMTAAISKCPSTLITKWADYYALLPAGINKPKIELLSDFLHDEAKKTAAAGISNIFGQADCKKRSDERKPYNAQICHTSDSESAEQQTDKYVKEKH</sequence>
<name>A0A0L7L7C8_OPEBR</name>
<feature type="compositionally biased region" description="Basic residues" evidence="1">
    <location>
        <begin position="47"/>
        <end position="56"/>
    </location>
</feature>
<protein>
    <submittedName>
        <fullName evidence="2">Polyprotein</fullName>
    </submittedName>
</protein>
<reference evidence="2 3" key="1">
    <citation type="journal article" date="2015" name="Genome Biol. Evol.">
        <title>The genome of winter moth (Operophtera brumata) provides a genomic perspective on sexual dimorphism and phenology.</title>
        <authorList>
            <person name="Derks M.F."/>
            <person name="Smit S."/>
            <person name="Salis L."/>
            <person name="Schijlen E."/>
            <person name="Bossers A."/>
            <person name="Mateman C."/>
            <person name="Pijl A.S."/>
            <person name="de Ridder D."/>
            <person name="Groenen M.A."/>
            <person name="Visser M.E."/>
            <person name="Megens H.J."/>
        </authorList>
    </citation>
    <scope>NUCLEOTIDE SEQUENCE [LARGE SCALE GENOMIC DNA]</scope>
    <source>
        <strain evidence="2">WM2013NL</strain>
        <tissue evidence="2">Head and thorax</tissue>
    </source>
</reference>
<dbReference type="AlphaFoldDB" id="A0A0L7L7C8"/>
<comment type="caution">
    <text evidence="2">The sequence shown here is derived from an EMBL/GenBank/DDBJ whole genome shotgun (WGS) entry which is preliminary data.</text>
</comment>
<feature type="compositionally biased region" description="Low complexity" evidence="1">
    <location>
        <begin position="28"/>
        <end position="39"/>
    </location>
</feature>
<feature type="region of interest" description="Disordered" evidence="1">
    <location>
        <begin position="277"/>
        <end position="301"/>
    </location>
</feature>
<evidence type="ECO:0000256" key="1">
    <source>
        <dbReference type="SAM" id="MobiDB-lite"/>
    </source>
</evidence>
<gene>
    <name evidence="2" type="ORF">OBRU01_14054</name>
</gene>
<keyword evidence="3" id="KW-1185">Reference proteome</keyword>
<dbReference type="EMBL" id="JTDY01002516">
    <property type="protein sequence ID" value="KOB71249.1"/>
    <property type="molecule type" value="Genomic_DNA"/>
</dbReference>
<feature type="region of interest" description="Disordered" evidence="1">
    <location>
        <begin position="1"/>
        <end position="64"/>
    </location>
</feature>
<organism evidence="2 3">
    <name type="scientific">Operophtera brumata</name>
    <name type="common">Winter moth</name>
    <name type="synonym">Phalaena brumata</name>
    <dbReference type="NCBI Taxonomy" id="104452"/>
    <lineage>
        <taxon>Eukaryota</taxon>
        <taxon>Metazoa</taxon>
        <taxon>Ecdysozoa</taxon>
        <taxon>Arthropoda</taxon>
        <taxon>Hexapoda</taxon>
        <taxon>Insecta</taxon>
        <taxon>Pterygota</taxon>
        <taxon>Neoptera</taxon>
        <taxon>Endopterygota</taxon>
        <taxon>Lepidoptera</taxon>
        <taxon>Glossata</taxon>
        <taxon>Ditrysia</taxon>
        <taxon>Geometroidea</taxon>
        <taxon>Geometridae</taxon>
        <taxon>Larentiinae</taxon>
        <taxon>Operophtera</taxon>
    </lineage>
</organism>